<protein>
    <recommendedName>
        <fullName evidence="4">DUF1102 domain-containing protein</fullName>
    </recommendedName>
</protein>
<gene>
    <name evidence="2" type="ORF">ACFSBX_08505</name>
</gene>
<dbReference type="EMBL" id="JBHUDK010000006">
    <property type="protein sequence ID" value="MFD1598994.1"/>
    <property type="molecule type" value="Genomic_DNA"/>
</dbReference>
<comment type="caution">
    <text evidence="2">The sequence shown here is derived from an EMBL/GenBank/DDBJ whole genome shotgun (WGS) entry which is preliminary data.</text>
</comment>
<evidence type="ECO:0008006" key="4">
    <source>
        <dbReference type="Google" id="ProtNLM"/>
    </source>
</evidence>
<evidence type="ECO:0000313" key="3">
    <source>
        <dbReference type="Proteomes" id="UP001597085"/>
    </source>
</evidence>
<accession>A0ABD6CLE5</accession>
<sequence>MKNDKLAFNLPGSSENEYSHTDPEGLGTDSVYRFGKDARNGTSGLFSVENRGTQPVQIYNTQTETSGVPDVTMYDVETGSTLTEDSPSLPLSTGNQLPCGLEIDTHGVPVQEIEYDVTLTINAVAASD</sequence>
<name>A0ABD6CLE5_9EURY</name>
<evidence type="ECO:0000313" key="2">
    <source>
        <dbReference type="EMBL" id="MFD1598994.1"/>
    </source>
</evidence>
<keyword evidence="3" id="KW-1185">Reference proteome</keyword>
<proteinExistence type="predicted"/>
<feature type="region of interest" description="Disordered" evidence="1">
    <location>
        <begin position="1"/>
        <end position="26"/>
    </location>
</feature>
<dbReference type="AlphaFoldDB" id="A0ABD6CLE5"/>
<organism evidence="2 3">
    <name type="scientific">Halobellus rarus</name>
    <dbReference type="NCBI Taxonomy" id="1126237"/>
    <lineage>
        <taxon>Archaea</taxon>
        <taxon>Methanobacteriati</taxon>
        <taxon>Methanobacteriota</taxon>
        <taxon>Stenosarchaea group</taxon>
        <taxon>Halobacteria</taxon>
        <taxon>Halobacteriales</taxon>
        <taxon>Haloferacaceae</taxon>
        <taxon>Halobellus</taxon>
    </lineage>
</organism>
<dbReference type="Proteomes" id="UP001597085">
    <property type="component" value="Unassembled WGS sequence"/>
</dbReference>
<dbReference type="RefSeq" id="WP_256420522.1">
    <property type="nucleotide sequence ID" value="NZ_JANHDI010000002.1"/>
</dbReference>
<reference evidence="2 3" key="1">
    <citation type="journal article" date="2019" name="Int. J. Syst. Evol. Microbiol.">
        <title>The Global Catalogue of Microorganisms (GCM) 10K type strain sequencing project: providing services to taxonomists for standard genome sequencing and annotation.</title>
        <authorList>
            <consortium name="The Broad Institute Genomics Platform"/>
            <consortium name="The Broad Institute Genome Sequencing Center for Infectious Disease"/>
            <person name="Wu L."/>
            <person name="Ma J."/>
        </authorList>
    </citation>
    <scope>NUCLEOTIDE SEQUENCE [LARGE SCALE GENOMIC DNA]</scope>
    <source>
        <strain evidence="2 3">CGMCC 1.12121</strain>
    </source>
</reference>
<evidence type="ECO:0000256" key="1">
    <source>
        <dbReference type="SAM" id="MobiDB-lite"/>
    </source>
</evidence>